<dbReference type="InterPro" id="IPR004374">
    <property type="entry name" value="PrfB"/>
</dbReference>
<dbReference type="Gene3D" id="3.30.160.20">
    <property type="match status" value="1"/>
</dbReference>
<dbReference type="PANTHER" id="PTHR43116">
    <property type="entry name" value="PEPTIDE CHAIN RELEASE FACTOR 2"/>
    <property type="match status" value="1"/>
</dbReference>
<dbReference type="InterPro" id="IPR005139">
    <property type="entry name" value="PCRF"/>
</dbReference>
<dbReference type="GO" id="GO:0005737">
    <property type="term" value="C:cytoplasm"/>
    <property type="evidence" value="ECO:0007669"/>
    <property type="project" value="InterPro"/>
</dbReference>
<evidence type="ECO:0000256" key="1">
    <source>
        <dbReference type="ARBA" id="ARBA00010835"/>
    </source>
</evidence>
<dbReference type="PANTHER" id="PTHR43116:SF3">
    <property type="entry name" value="CLASS I PEPTIDE CHAIN RELEASE FACTOR"/>
    <property type="match status" value="1"/>
</dbReference>
<dbReference type="Gene3D" id="1.20.58.410">
    <property type="entry name" value="Release factor"/>
    <property type="match status" value="1"/>
</dbReference>
<reference evidence="4" key="1">
    <citation type="submission" date="2020-05" db="EMBL/GenBank/DDBJ databases">
        <authorList>
            <person name="Chiriac C."/>
            <person name="Salcher M."/>
            <person name="Ghai R."/>
            <person name="Kavagutti S V."/>
        </authorList>
    </citation>
    <scope>NUCLEOTIDE SEQUENCE</scope>
</reference>
<dbReference type="Gene3D" id="3.30.70.1660">
    <property type="match status" value="1"/>
</dbReference>
<accession>A0A6J6PBP9</accession>
<gene>
    <name evidence="4" type="ORF">UFOPK2399_00909</name>
</gene>
<proteinExistence type="inferred from homology"/>
<organism evidence="4">
    <name type="scientific">freshwater metagenome</name>
    <dbReference type="NCBI Taxonomy" id="449393"/>
    <lineage>
        <taxon>unclassified sequences</taxon>
        <taxon>metagenomes</taxon>
        <taxon>ecological metagenomes</taxon>
    </lineage>
</organism>
<evidence type="ECO:0000313" key="4">
    <source>
        <dbReference type="EMBL" id="CAB4694123.1"/>
    </source>
</evidence>
<dbReference type="AlphaFoldDB" id="A0A6J6PBP9"/>
<name>A0A6J6PBP9_9ZZZZ</name>
<dbReference type="Pfam" id="PF00472">
    <property type="entry name" value="RF-1"/>
    <property type="match status" value="1"/>
</dbReference>
<dbReference type="HAMAP" id="MF_00094">
    <property type="entry name" value="Rel_fac_2"/>
    <property type="match status" value="1"/>
</dbReference>
<dbReference type="Pfam" id="PF03462">
    <property type="entry name" value="PCRF"/>
    <property type="match status" value="1"/>
</dbReference>
<dbReference type="NCBIfam" id="TIGR00020">
    <property type="entry name" value="prfB"/>
    <property type="match status" value="1"/>
</dbReference>
<feature type="domain" description="Prokaryotic-type class I peptide chain release factors" evidence="3">
    <location>
        <begin position="200"/>
        <end position="216"/>
    </location>
</feature>
<dbReference type="EMBL" id="CAEZXP010000002">
    <property type="protein sequence ID" value="CAB4694123.1"/>
    <property type="molecule type" value="Genomic_DNA"/>
</dbReference>
<dbReference type="InterPro" id="IPR000352">
    <property type="entry name" value="Pep_chain_release_fac_I"/>
</dbReference>
<dbReference type="SUPFAM" id="SSF75620">
    <property type="entry name" value="Release factor"/>
    <property type="match status" value="1"/>
</dbReference>
<dbReference type="GO" id="GO:0016149">
    <property type="term" value="F:translation release factor activity, codon specific"/>
    <property type="evidence" value="ECO:0007669"/>
    <property type="project" value="InterPro"/>
</dbReference>
<evidence type="ECO:0000259" key="3">
    <source>
        <dbReference type="PROSITE" id="PS00745"/>
    </source>
</evidence>
<protein>
    <submittedName>
        <fullName evidence="4">Unannotated protein</fullName>
    </submittedName>
</protein>
<sequence>MSAPGFWDDQSRAQKVSTEQARVARRLNGYVRLTGEYEDALGLLELDPDMADEIEASIAPLRAELDRLQEDALFDGEYDELDAVVTLQSGTGGTDAQDWAEMMLRMYERWASERGFKVELLESSPGEEAGLKSATFTVGGENGYGILKAERGKHRLVRLSPFDSQHRRQTSFATVIVAPLLPDDAAIEIDDSDLKIDTFRAQGAGGQHVNKTDSAIRITHLPSGIVVQCQNERSQSANKQTAMRVLKSRLAEKAEEEREAKLAKERGGAADTGFGGEWIRTYVLHPYQQVKDARTGHETGNAQGVLDGNLDPFIHEYLLWRAASIGAAK</sequence>
<dbReference type="PROSITE" id="PS00745">
    <property type="entry name" value="RF_PROK_I"/>
    <property type="match status" value="1"/>
</dbReference>
<keyword evidence="2" id="KW-0648">Protein biosynthesis</keyword>
<dbReference type="InterPro" id="IPR045853">
    <property type="entry name" value="Pep_chain_release_fac_I_sf"/>
</dbReference>
<evidence type="ECO:0000256" key="2">
    <source>
        <dbReference type="ARBA" id="ARBA00022917"/>
    </source>
</evidence>
<dbReference type="FunFam" id="3.30.160.20:FF:000004">
    <property type="entry name" value="Peptide chain release factor 1"/>
    <property type="match status" value="1"/>
</dbReference>
<dbReference type="SMART" id="SM00937">
    <property type="entry name" value="PCRF"/>
    <property type="match status" value="1"/>
</dbReference>
<comment type="similarity">
    <text evidence="1">Belongs to the prokaryotic/mitochondrial release factor family.</text>
</comment>